<keyword evidence="2" id="KW-0472">Membrane</keyword>
<feature type="compositionally biased region" description="Polar residues" evidence="1">
    <location>
        <begin position="315"/>
        <end position="332"/>
    </location>
</feature>
<evidence type="ECO:0000256" key="1">
    <source>
        <dbReference type="SAM" id="MobiDB-lite"/>
    </source>
</evidence>
<dbReference type="VEuPathDB" id="VectorBase:HLOH_059599"/>
<evidence type="ECO:0000313" key="4">
    <source>
        <dbReference type="Proteomes" id="UP000821853"/>
    </source>
</evidence>
<organism evidence="3 4">
    <name type="scientific">Haemaphysalis longicornis</name>
    <name type="common">Bush tick</name>
    <dbReference type="NCBI Taxonomy" id="44386"/>
    <lineage>
        <taxon>Eukaryota</taxon>
        <taxon>Metazoa</taxon>
        <taxon>Ecdysozoa</taxon>
        <taxon>Arthropoda</taxon>
        <taxon>Chelicerata</taxon>
        <taxon>Arachnida</taxon>
        <taxon>Acari</taxon>
        <taxon>Parasitiformes</taxon>
        <taxon>Ixodida</taxon>
        <taxon>Ixodoidea</taxon>
        <taxon>Ixodidae</taxon>
        <taxon>Haemaphysalinae</taxon>
        <taxon>Haemaphysalis</taxon>
    </lineage>
</organism>
<name>A0A9J6GEC8_HAELO</name>
<dbReference type="OMA" id="ECILTSD"/>
<keyword evidence="4" id="KW-1185">Reference proteome</keyword>
<feature type="region of interest" description="Disordered" evidence="1">
    <location>
        <begin position="263"/>
        <end position="291"/>
    </location>
</feature>
<feature type="transmembrane region" description="Helical" evidence="2">
    <location>
        <begin position="43"/>
        <end position="61"/>
    </location>
</feature>
<feature type="region of interest" description="Disordered" evidence="1">
    <location>
        <begin position="315"/>
        <end position="350"/>
    </location>
</feature>
<accession>A0A9J6GEC8</accession>
<gene>
    <name evidence="3" type="ORF">HPB48_022688</name>
</gene>
<feature type="compositionally biased region" description="Polar residues" evidence="1">
    <location>
        <begin position="270"/>
        <end position="280"/>
    </location>
</feature>
<sequence>MQTLSHCHVTADIAHEFRFCSALQTPDERPCTNMTQLVKQFKITIPFWVVFVLVAVLGYGFTTASDCSGRFALEDSTVKLLIQQYVNSTESVVECRFVFEGPQDSGFLLFANDITAVNDAEIPGCPAVIYDNADASGSPVFSLCGHYSTQTIPVISPTRPSRLQARLSRQIHGSGDAEEFCDLKVTGLSHGQTLGTECILTSDGVCRYDVLLSNGSVAESPNSVDLDAVGGEAVVRLFPAGITGVLIARVPSGFEAVTSLDPPLLPSTEAPDSSLATVGTNSGGEALTQDSANASVTAAAGTLMDETDGPVVESTSEESAQSGATSSTNTAVECSDVDTEVNPENHDSKPTIWQRMGDWFSNAWTTVKNGVCSAVNTVKNWFKNLF</sequence>
<dbReference type="EMBL" id="JABSTR010000006">
    <property type="protein sequence ID" value="KAH9372792.1"/>
    <property type="molecule type" value="Genomic_DNA"/>
</dbReference>
<dbReference type="AlphaFoldDB" id="A0A9J6GEC8"/>
<dbReference type="OrthoDB" id="6510151at2759"/>
<dbReference type="Proteomes" id="UP000821853">
    <property type="component" value="Chromosome 4"/>
</dbReference>
<comment type="caution">
    <text evidence="3">The sequence shown here is derived from an EMBL/GenBank/DDBJ whole genome shotgun (WGS) entry which is preliminary data.</text>
</comment>
<proteinExistence type="predicted"/>
<evidence type="ECO:0000256" key="2">
    <source>
        <dbReference type="SAM" id="Phobius"/>
    </source>
</evidence>
<keyword evidence="2" id="KW-0812">Transmembrane</keyword>
<evidence type="ECO:0000313" key="3">
    <source>
        <dbReference type="EMBL" id="KAH9372792.1"/>
    </source>
</evidence>
<keyword evidence="2" id="KW-1133">Transmembrane helix</keyword>
<reference evidence="3 4" key="1">
    <citation type="journal article" date="2020" name="Cell">
        <title>Large-Scale Comparative Analyses of Tick Genomes Elucidate Their Genetic Diversity and Vector Capacities.</title>
        <authorList>
            <consortium name="Tick Genome and Microbiome Consortium (TIGMIC)"/>
            <person name="Jia N."/>
            <person name="Wang J."/>
            <person name="Shi W."/>
            <person name="Du L."/>
            <person name="Sun Y."/>
            <person name="Zhan W."/>
            <person name="Jiang J.F."/>
            <person name="Wang Q."/>
            <person name="Zhang B."/>
            <person name="Ji P."/>
            <person name="Bell-Sakyi L."/>
            <person name="Cui X.M."/>
            <person name="Yuan T.T."/>
            <person name="Jiang B.G."/>
            <person name="Yang W.F."/>
            <person name="Lam T.T."/>
            <person name="Chang Q.C."/>
            <person name="Ding S.J."/>
            <person name="Wang X.J."/>
            <person name="Zhu J.G."/>
            <person name="Ruan X.D."/>
            <person name="Zhao L."/>
            <person name="Wei J.T."/>
            <person name="Ye R.Z."/>
            <person name="Que T.C."/>
            <person name="Du C.H."/>
            <person name="Zhou Y.H."/>
            <person name="Cheng J.X."/>
            <person name="Dai P.F."/>
            <person name="Guo W.B."/>
            <person name="Han X.H."/>
            <person name="Huang E.J."/>
            <person name="Li L.F."/>
            <person name="Wei W."/>
            <person name="Gao Y.C."/>
            <person name="Liu J.Z."/>
            <person name="Shao H.Z."/>
            <person name="Wang X."/>
            <person name="Wang C.C."/>
            <person name="Yang T.C."/>
            <person name="Huo Q.B."/>
            <person name="Li W."/>
            <person name="Chen H.Y."/>
            <person name="Chen S.E."/>
            <person name="Zhou L.G."/>
            <person name="Ni X.B."/>
            <person name="Tian J.H."/>
            <person name="Sheng Y."/>
            <person name="Liu T."/>
            <person name="Pan Y.S."/>
            <person name="Xia L.Y."/>
            <person name="Li J."/>
            <person name="Zhao F."/>
            <person name="Cao W.C."/>
        </authorList>
    </citation>
    <scope>NUCLEOTIDE SEQUENCE [LARGE SCALE GENOMIC DNA]</scope>
    <source>
        <strain evidence="3">HaeL-2018</strain>
    </source>
</reference>
<protein>
    <submittedName>
        <fullName evidence="3">Uncharacterized protein</fullName>
    </submittedName>
</protein>